<geneLocation type="plasmid" evidence="3">
    <name>unnamed15</name>
</geneLocation>
<evidence type="ECO:0000256" key="1">
    <source>
        <dbReference type="SAM" id="Coils"/>
    </source>
</evidence>
<evidence type="ECO:0000313" key="3">
    <source>
        <dbReference type="EMBL" id="MCM1982881.1"/>
    </source>
</evidence>
<gene>
    <name evidence="3" type="ORF">QQ91_0008605</name>
</gene>
<evidence type="ECO:0000256" key="2">
    <source>
        <dbReference type="SAM" id="MobiDB-lite"/>
    </source>
</evidence>
<dbReference type="Proteomes" id="UP000031561">
    <property type="component" value="Unassembled WGS sequence"/>
</dbReference>
<reference evidence="3 4" key="1">
    <citation type="journal article" date="2015" name="Genome Announc.">
        <title>Draft Genome Sequence of Filamentous Marine Cyanobacterium Lyngbya confervoides Strain BDU141951.</title>
        <authorList>
            <person name="Chandrababunaidu M.M."/>
            <person name="Sen D."/>
            <person name="Tripathy S."/>
        </authorList>
    </citation>
    <scope>NUCLEOTIDE SEQUENCE [LARGE SCALE GENOMIC DNA]</scope>
    <source>
        <strain evidence="3 4">BDU141951</strain>
    </source>
</reference>
<feature type="coiled-coil region" evidence="1">
    <location>
        <begin position="131"/>
        <end position="172"/>
    </location>
</feature>
<feature type="region of interest" description="Disordered" evidence="2">
    <location>
        <begin position="173"/>
        <end position="223"/>
    </location>
</feature>
<dbReference type="RefSeq" id="WP_166284001.1">
    <property type="nucleotide sequence ID" value="NZ_JTHE03000046.1"/>
</dbReference>
<comment type="caution">
    <text evidence="3">The sequence shown here is derived from an EMBL/GenBank/DDBJ whole genome shotgun (WGS) entry which is preliminary data.</text>
</comment>
<dbReference type="EMBL" id="JTHE03000046">
    <property type="protein sequence ID" value="MCM1982881.1"/>
    <property type="molecule type" value="Genomic_DNA"/>
</dbReference>
<accession>A0ABD4T294</accession>
<keyword evidence="3" id="KW-0614">Plasmid</keyword>
<keyword evidence="1" id="KW-0175">Coiled coil</keyword>
<proteinExistence type="predicted"/>
<organism evidence="3 4">
    <name type="scientific">Lyngbya confervoides BDU141951</name>
    <dbReference type="NCBI Taxonomy" id="1574623"/>
    <lineage>
        <taxon>Bacteria</taxon>
        <taxon>Bacillati</taxon>
        <taxon>Cyanobacteriota</taxon>
        <taxon>Cyanophyceae</taxon>
        <taxon>Oscillatoriophycideae</taxon>
        <taxon>Oscillatoriales</taxon>
        <taxon>Microcoleaceae</taxon>
        <taxon>Lyngbya</taxon>
    </lineage>
</organism>
<sequence length="223" mass="25585">MGSDRHLFLLPVQEYAFLQHYLGHVLESSATGHYFRYQLTDAEGELLRDKGVKLSAVPELSLLEEEFTEMDDEQISLEPISTEKTSDRLGHEIEQAILHRFEALQREWLDYRESLESRLQELEAPRTGQPSPAQQKRLQELQDENQRLKDENERLRQSLEEAEGKLTQFRQLLLGEAPEPENTENETVEKPEAEAIAQTVKSTPVPKSKVGRKPGQAVQRAAK</sequence>
<keyword evidence="4" id="KW-1185">Reference proteome</keyword>
<name>A0ABD4T294_9CYAN</name>
<dbReference type="AlphaFoldDB" id="A0ABD4T294"/>
<evidence type="ECO:0000313" key="4">
    <source>
        <dbReference type="Proteomes" id="UP000031561"/>
    </source>
</evidence>
<protein>
    <submittedName>
        <fullName evidence="3">Uncharacterized protein</fullName>
    </submittedName>
</protein>